<dbReference type="Pfam" id="PF00197">
    <property type="entry name" value="Kunitz_legume"/>
    <property type="match status" value="2"/>
</dbReference>
<keyword evidence="3" id="KW-1185">Reference proteome</keyword>
<dbReference type="CDD" id="cd00178">
    <property type="entry name" value="beta-trefoil_STI"/>
    <property type="match status" value="1"/>
</dbReference>
<keyword evidence="1" id="KW-0732">Signal</keyword>
<sequence length="399" mass="44396">MSSTLFFLLFAFITTTSLVVRAAEPEPVVDTSGKKLQAGASYYILPFLRGGGGGLTFGTVQNDDCPRVVVQEPFDTAKGDPVQFLPENPKNHVVFTSRNLNVKFTRAPSTPTPCDESRVWKLTKFINEAMHVGTDGVVGNKDFSAVTNWFKIEKAEDVSVKGVYKLRFCPRAGITCDDLGLFSWGDENKKYLGLTNPDMFHSFNVVFQKAEKGVMMSRDEIIWHAPLPFLLLRGGGGLTFGTVENDDCPRVVVQEPFDTMKGDPLQFLPENPKNHVVFTSRNLNIKFTRASTPTSCDESRVWKLTKFVSEAMHVGTNGVVGNKDFSAVTNWFKIEKAEDVSAKGVYKLRFCPRTGVTCEDVGLFSWGNENKKYLGLANPDRFRSFNVVFQKVDNGVMSS</sequence>
<dbReference type="EMBL" id="JAAIUW010000013">
    <property type="protein sequence ID" value="KAF7801376.1"/>
    <property type="molecule type" value="Genomic_DNA"/>
</dbReference>
<dbReference type="PANTHER" id="PTHR33107:SF85">
    <property type="entry name" value="KUNITZ TYPE TRYPSIN INHIBITOR _ MIRACULIN"/>
    <property type="match status" value="1"/>
</dbReference>
<organism evidence="2 3">
    <name type="scientific">Senna tora</name>
    <dbReference type="NCBI Taxonomy" id="362788"/>
    <lineage>
        <taxon>Eukaryota</taxon>
        <taxon>Viridiplantae</taxon>
        <taxon>Streptophyta</taxon>
        <taxon>Embryophyta</taxon>
        <taxon>Tracheophyta</taxon>
        <taxon>Spermatophyta</taxon>
        <taxon>Magnoliopsida</taxon>
        <taxon>eudicotyledons</taxon>
        <taxon>Gunneridae</taxon>
        <taxon>Pentapetalae</taxon>
        <taxon>rosids</taxon>
        <taxon>fabids</taxon>
        <taxon>Fabales</taxon>
        <taxon>Fabaceae</taxon>
        <taxon>Caesalpinioideae</taxon>
        <taxon>Cassia clade</taxon>
        <taxon>Senna</taxon>
    </lineage>
</organism>
<dbReference type="Gene3D" id="2.80.10.50">
    <property type="match status" value="2"/>
</dbReference>
<dbReference type="InterPro" id="IPR011065">
    <property type="entry name" value="Kunitz_inhibitor_STI-like_sf"/>
</dbReference>
<accession>A0A834SDI1</accession>
<dbReference type="PANTHER" id="PTHR33107">
    <property type="entry name" value="KUNITZ TRYPSIN INHIBITOR 2"/>
    <property type="match status" value="1"/>
</dbReference>
<dbReference type="OrthoDB" id="1872570at2759"/>
<feature type="signal peptide" evidence="1">
    <location>
        <begin position="1"/>
        <end position="22"/>
    </location>
</feature>
<feature type="chain" id="PRO_5032796151" evidence="1">
    <location>
        <begin position="23"/>
        <end position="399"/>
    </location>
</feature>
<dbReference type="GO" id="GO:0004866">
    <property type="term" value="F:endopeptidase inhibitor activity"/>
    <property type="evidence" value="ECO:0007669"/>
    <property type="project" value="InterPro"/>
</dbReference>
<dbReference type="InterPro" id="IPR056368">
    <property type="entry name" value="KTI1"/>
</dbReference>
<gene>
    <name evidence="2" type="ORF">G2W53_040487</name>
</gene>
<evidence type="ECO:0000313" key="3">
    <source>
        <dbReference type="Proteomes" id="UP000634136"/>
    </source>
</evidence>
<dbReference type="SUPFAM" id="SSF50386">
    <property type="entry name" value="STI-like"/>
    <property type="match status" value="2"/>
</dbReference>
<dbReference type="PRINTS" id="PR00291">
    <property type="entry name" value="KUNITZINHBTR"/>
</dbReference>
<reference evidence="2" key="1">
    <citation type="submission" date="2020-09" db="EMBL/GenBank/DDBJ databases">
        <title>Genome-Enabled Discovery of Anthraquinone Biosynthesis in Senna tora.</title>
        <authorList>
            <person name="Kang S.-H."/>
            <person name="Pandey R.P."/>
            <person name="Lee C.-M."/>
            <person name="Sim J.-S."/>
            <person name="Jeong J.-T."/>
            <person name="Choi B.-S."/>
            <person name="Jung M."/>
            <person name="Ginzburg D."/>
            <person name="Zhao K."/>
            <person name="Won S.Y."/>
            <person name="Oh T.-J."/>
            <person name="Yu Y."/>
            <person name="Kim N.-H."/>
            <person name="Lee O.R."/>
            <person name="Lee T.-H."/>
            <person name="Bashyal P."/>
            <person name="Kim T.-S."/>
            <person name="Lee W.-H."/>
            <person name="Kawkins C."/>
            <person name="Kim C.-K."/>
            <person name="Kim J.S."/>
            <person name="Ahn B.O."/>
            <person name="Rhee S.Y."/>
            <person name="Sohng J.K."/>
        </authorList>
    </citation>
    <scope>NUCLEOTIDE SEQUENCE</scope>
    <source>
        <tissue evidence="2">Leaf</tissue>
    </source>
</reference>
<evidence type="ECO:0000256" key="1">
    <source>
        <dbReference type="SAM" id="SignalP"/>
    </source>
</evidence>
<dbReference type="SMART" id="SM00452">
    <property type="entry name" value="STI"/>
    <property type="match status" value="2"/>
</dbReference>
<comment type="caution">
    <text evidence="2">The sequence shown here is derived from an EMBL/GenBank/DDBJ whole genome shotgun (WGS) entry which is preliminary data.</text>
</comment>
<protein>
    <submittedName>
        <fullName evidence="2">Kunitz trypsin inhibitor 2-like</fullName>
    </submittedName>
</protein>
<proteinExistence type="predicted"/>
<name>A0A834SDI1_9FABA</name>
<dbReference type="AlphaFoldDB" id="A0A834SDI1"/>
<dbReference type="Proteomes" id="UP000634136">
    <property type="component" value="Unassembled WGS sequence"/>
</dbReference>
<dbReference type="InterPro" id="IPR002160">
    <property type="entry name" value="Prot_inh_Kunz-lg"/>
</dbReference>
<evidence type="ECO:0000313" key="2">
    <source>
        <dbReference type="EMBL" id="KAF7801376.1"/>
    </source>
</evidence>